<dbReference type="EMBL" id="QFPW01000002">
    <property type="protein sequence ID" value="PZQ51676.1"/>
    <property type="molecule type" value="Genomic_DNA"/>
</dbReference>
<comment type="caution">
    <text evidence="1">The sequence shown here is derived from an EMBL/GenBank/DDBJ whole genome shotgun (WGS) entry which is preliminary data.</text>
</comment>
<name>A0A2W5NDQ4_RHOSU</name>
<gene>
    <name evidence="1" type="ORF">DI556_05855</name>
</gene>
<organism evidence="1 2">
    <name type="scientific">Rhodovulum sulfidophilum</name>
    <name type="common">Rhodobacter sulfidophilus</name>
    <dbReference type="NCBI Taxonomy" id="35806"/>
    <lineage>
        <taxon>Bacteria</taxon>
        <taxon>Pseudomonadati</taxon>
        <taxon>Pseudomonadota</taxon>
        <taxon>Alphaproteobacteria</taxon>
        <taxon>Rhodobacterales</taxon>
        <taxon>Paracoccaceae</taxon>
        <taxon>Rhodovulum</taxon>
    </lineage>
</organism>
<accession>A0A2W5NDQ4</accession>
<dbReference type="AlphaFoldDB" id="A0A2W5NDQ4"/>
<reference evidence="1 2" key="1">
    <citation type="submission" date="2017-08" db="EMBL/GenBank/DDBJ databases">
        <title>Infants hospitalized years apart are colonized by the same room-sourced microbial strains.</title>
        <authorList>
            <person name="Brooks B."/>
            <person name="Olm M.R."/>
            <person name="Firek B.A."/>
            <person name="Baker R."/>
            <person name="Thomas B.C."/>
            <person name="Morowitz M.J."/>
            <person name="Banfield J.F."/>
        </authorList>
    </citation>
    <scope>NUCLEOTIDE SEQUENCE [LARGE SCALE GENOMIC DNA]</scope>
    <source>
        <strain evidence="1">S2_005_002_R2_34</strain>
    </source>
</reference>
<dbReference type="Proteomes" id="UP000249185">
    <property type="component" value="Unassembled WGS sequence"/>
</dbReference>
<evidence type="ECO:0000313" key="2">
    <source>
        <dbReference type="Proteomes" id="UP000249185"/>
    </source>
</evidence>
<sequence length="82" mass="8894">MTAQTEFRRVDLPGNVNVDRAIHRVAEATHRLNEAVQRAVAAGVSVELVRVSRHHDGSGNWGDQIVPMIRAAADKAAETPEA</sequence>
<protein>
    <submittedName>
        <fullName evidence="1">Uncharacterized protein</fullName>
    </submittedName>
</protein>
<proteinExistence type="predicted"/>
<evidence type="ECO:0000313" key="1">
    <source>
        <dbReference type="EMBL" id="PZQ51676.1"/>
    </source>
</evidence>